<dbReference type="PROSITE" id="PS51257">
    <property type="entry name" value="PROKAR_LIPOPROTEIN"/>
    <property type="match status" value="1"/>
</dbReference>
<feature type="chain" id="PRO_5026858063" evidence="1">
    <location>
        <begin position="20"/>
        <end position="70"/>
    </location>
</feature>
<proteinExistence type="predicted"/>
<evidence type="ECO:0000313" key="3">
    <source>
        <dbReference type="EMBL" id="MYN05032.1"/>
    </source>
</evidence>
<gene>
    <name evidence="3" type="ORF">GTP41_23325</name>
</gene>
<sequence length="70" mass="7210">MRRLSAALAALLLAGCAQSPVQPWEKGALAQPNMRFDANRVEGRFAAHTYDSREAAFGAGSVGGGGCGCN</sequence>
<name>A0A6N9HQD7_9BURK</name>
<dbReference type="Proteomes" id="UP000448575">
    <property type="component" value="Unassembled WGS sequence"/>
</dbReference>
<dbReference type="EMBL" id="WWCJ01000023">
    <property type="protein sequence ID" value="MYN05032.1"/>
    <property type="molecule type" value="Genomic_DNA"/>
</dbReference>
<accession>A0A6N9HQD7</accession>
<dbReference type="Pfam" id="PF14086">
    <property type="entry name" value="DUF4266"/>
    <property type="match status" value="1"/>
</dbReference>
<keyword evidence="4" id="KW-1185">Reference proteome</keyword>
<dbReference type="InterPro" id="IPR025362">
    <property type="entry name" value="DUF4266"/>
</dbReference>
<protein>
    <submittedName>
        <fullName evidence="3">DUF4266 domain-containing protein</fullName>
    </submittedName>
</protein>
<evidence type="ECO:0000259" key="2">
    <source>
        <dbReference type="Pfam" id="PF14086"/>
    </source>
</evidence>
<reference evidence="3 4" key="1">
    <citation type="submission" date="2019-12" db="EMBL/GenBank/DDBJ databases">
        <title>Novel species isolated from a subtropical stream in China.</title>
        <authorList>
            <person name="Lu H."/>
        </authorList>
    </citation>
    <scope>NUCLEOTIDE SEQUENCE [LARGE SCALE GENOMIC DNA]</scope>
    <source>
        <strain evidence="3 4">DS3</strain>
    </source>
</reference>
<evidence type="ECO:0000256" key="1">
    <source>
        <dbReference type="SAM" id="SignalP"/>
    </source>
</evidence>
<keyword evidence="1" id="KW-0732">Signal</keyword>
<dbReference type="AlphaFoldDB" id="A0A6N9HQD7"/>
<organism evidence="3 4">
    <name type="scientific">Pseudoduganella guangdongensis</name>
    <dbReference type="NCBI Taxonomy" id="2692179"/>
    <lineage>
        <taxon>Bacteria</taxon>
        <taxon>Pseudomonadati</taxon>
        <taxon>Pseudomonadota</taxon>
        <taxon>Betaproteobacteria</taxon>
        <taxon>Burkholderiales</taxon>
        <taxon>Oxalobacteraceae</taxon>
        <taxon>Telluria group</taxon>
        <taxon>Pseudoduganella</taxon>
    </lineage>
</organism>
<feature type="domain" description="DUF4266" evidence="2">
    <location>
        <begin position="21"/>
        <end position="70"/>
    </location>
</feature>
<feature type="signal peptide" evidence="1">
    <location>
        <begin position="1"/>
        <end position="19"/>
    </location>
</feature>
<dbReference type="RefSeq" id="WP_161027977.1">
    <property type="nucleotide sequence ID" value="NZ_WWCJ01000023.1"/>
</dbReference>
<evidence type="ECO:0000313" key="4">
    <source>
        <dbReference type="Proteomes" id="UP000448575"/>
    </source>
</evidence>
<comment type="caution">
    <text evidence="3">The sequence shown here is derived from an EMBL/GenBank/DDBJ whole genome shotgun (WGS) entry which is preliminary data.</text>
</comment>